<evidence type="ECO:0000256" key="6">
    <source>
        <dbReference type="ARBA" id="ARBA00022833"/>
    </source>
</evidence>
<dbReference type="InterPro" id="IPR002939">
    <property type="entry name" value="DnaJ_C"/>
</dbReference>
<feature type="repeat" description="CXXCXGXG motif" evidence="11">
    <location>
        <begin position="186"/>
        <end position="193"/>
    </location>
</feature>
<dbReference type="Gene3D" id="1.10.287.110">
    <property type="entry name" value="DnaJ domain"/>
    <property type="match status" value="1"/>
</dbReference>
<dbReference type="Proteomes" id="UP000183376">
    <property type="component" value="Chromosome I"/>
</dbReference>
<dbReference type="PROSITE" id="PS50076">
    <property type="entry name" value="DNAJ_2"/>
    <property type="match status" value="1"/>
</dbReference>
<organism evidence="15 16">
    <name type="scientific">Allokutzneria albata</name>
    <name type="common">Kibdelosporangium albatum</name>
    <dbReference type="NCBI Taxonomy" id="211114"/>
    <lineage>
        <taxon>Bacteria</taxon>
        <taxon>Bacillati</taxon>
        <taxon>Actinomycetota</taxon>
        <taxon>Actinomycetes</taxon>
        <taxon>Pseudonocardiales</taxon>
        <taxon>Pseudonocardiaceae</taxon>
        <taxon>Allokutzneria</taxon>
    </lineage>
</organism>
<dbReference type="PRINTS" id="PR00625">
    <property type="entry name" value="JDOMAIN"/>
</dbReference>
<keyword evidence="7 11" id="KW-0346">Stress response</keyword>
<comment type="cofactor">
    <cofactor evidence="11">
        <name>Zn(2+)</name>
        <dbReference type="ChEBI" id="CHEBI:29105"/>
    </cofactor>
    <text evidence="11">Binds 2 Zn(2+) ions per monomer.</text>
</comment>
<sequence length="393" mass="40435">MSARDWIEKDFYGELGVSSSASADEIKKSYRKLARELHPDANPGDTAAEAKFKAVSEAYAVLSDPEKRRQYDEARSLFGGGRGGFDGFSGGNTGFDFGNIFGGGAAGQGAGGGGFSDLFGGLFGRRGGASGTANRARRGSDVEAEVRIDFVDAVKGATVMLRLSSPTTCGTCGGDGAAPGTSPRICPNCSGSGLVTRNQGAFAFSEPCRECRGNGKIIDTPCGECGGDGISTRTRALNIRIPAGVEDGQQIRLAGQGEPGRNGAAAGDLYVRVHVSPHEVFGRSGNDLTLSVPVTFPELALGTTLTVPTLDSSVTVRVPPGTASGRVLRVRGRGVVRKDGQAGDLLITLQVHVPSTVDAKARAALEAYAEATAGADPRAGLNALLQKKDPGEA</sequence>
<dbReference type="SUPFAM" id="SSF49493">
    <property type="entry name" value="HSP40/DnaJ peptide-binding domain"/>
    <property type="match status" value="2"/>
</dbReference>
<feature type="binding site" evidence="11">
    <location>
        <position position="169"/>
    </location>
    <ligand>
        <name>Zn(2+)</name>
        <dbReference type="ChEBI" id="CHEBI:29105"/>
        <label>1</label>
    </ligand>
</feature>
<dbReference type="CDD" id="cd10747">
    <property type="entry name" value="DnaJ_C"/>
    <property type="match status" value="1"/>
</dbReference>
<evidence type="ECO:0000313" key="15">
    <source>
        <dbReference type="EMBL" id="SDN20886.1"/>
    </source>
</evidence>
<keyword evidence="1 11" id="KW-0963">Cytoplasm</keyword>
<dbReference type="Pfam" id="PF00684">
    <property type="entry name" value="DnaJ_CXXCXGXG"/>
    <property type="match status" value="1"/>
</dbReference>
<accession>A0A1G9ZJV3</accession>
<comment type="subunit">
    <text evidence="11">Homodimer.</text>
</comment>
<dbReference type="InterPro" id="IPR001623">
    <property type="entry name" value="DnaJ_domain"/>
</dbReference>
<feature type="domain" description="CR-type" evidence="14">
    <location>
        <begin position="156"/>
        <end position="234"/>
    </location>
</feature>
<feature type="zinc finger region" description="CR-type" evidence="12">
    <location>
        <begin position="156"/>
        <end position="234"/>
    </location>
</feature>
<evidence type="ECO:0000256" key="8">
    <source>
        <dbReference type="ARBA" id="ARBA00023186"/>
    </source>
</evidence>
<feature type="repeat" description="CXXCXGXG motif" evidence="11">
    <location>
        <begin position="222"/>
        <end position="229"/>
    </location>
</feature>
<evidence type="ECO:0000256" key="12">
    <source>
        <dbReference type="PROSITE-ProRule" id="PRU00546"/>
    </source>
</evidence>
<gene>
    <name evidence="11" type="primary">dnaJ</name>
    <name evidence="15" type="ORF">SAMN04489726_5514</name>
</gene>
<keyword evidence="3 11" id="KW-0479">Metal-binding</keyword>
<comment type="domain">
    <text evidence="11">The J domain is necessary and sufficient to stimulate DnaK ATPase activity. Zinc center 1 plays an important role in the autonomous, DnaK-independent chaperone activity of DnaJ. Zinc center 2 is essential for interaction with DnaK and for DnaJ activity.</text>
</comment>
<dbReference type="Gene3D" id="2.60.260.20">
    <property type="entry name" value="Urease metallochaperone UreE, N-terminal domain"/>
    <property type="match status" value="2"/>
</dbReference>
<feature type="binding site" evidence="11">
    <location>
        <position position="189"/>
    </location>
    <ligand>
        <name>Zn(2+)</name>
        <dbReference type="ChEBI" id="CHEBI:29105"/>
        <label>2</label>
    </ligand>
</feature>
<name>A0A1G9ZJV3_ALLAB</name>
<evidence type="ECO:0000256" key="5">
    <source>
        <dbReference type="ARBA" id="ARBA00022771"/>
    </source>
</evidence>
<dbReference type="InterPro" id="IPR001305">
    <property type="entry name" value="HSP_DnaJ_Cys-rich_dom"/>
</dbReference>
<dbReference type="EMBL" id="LT629701">
    <property type="protein sequence ID" value="SDN20886.1"/>
    <property type="molecule type" value="Genomic_DNA"/>
</dbReference>
<dbReference type="Gene3D" id="2.10.230.10">
    <property type="entry name" value="Heat shock protein DnaJ, cysteine-rich domain"/>
    <property type="match status" value="1"/>
</dbReference>
<comment type="similarity">
    <text evidence="9 11">Belongs to the DnaJ family.</text>
</comment>
<dbReference type="PANTHER" id="PTHR43096:SF54">
    <property type="entry name" value="CHAPERONE PROTEIN DNAJ 1"/>
    <property type="match status" value="1"/>
</dbReference>
<dbReference type="AlphaFoldDB" id="A0A1G9ZJV3"/>
<dbReference type="GO" id="GO:0006260">
    <property type="term" value="P:DNA replication"/>
    <property type="evidence" value="ECO:0007669"/>
    <property type="project" value="UniProtKB-KW"/>
</dbReference>
<dbReference type="FunFam" id="2.10.230.10:FF:000002">
    <property type="entry name" value="Molecular chaperone DnaJ"/>
    <property type="match status" value="1"/>
</dbReference>
<evidence type="ECO:0000256" key="2">
    <source>
        <dbReference type="ARBA" id="ARBA00022705"/>
    </source>
</evidence>
<dbReference type="InterPro" id="IPR036869">
    <property type="entry name" value="J_dom_sf"/>
</dbReference>
<dbReference type="FunFam" id="2.60.260.20:FF:000013">
    <property type="entry name" value="DnaJ subfamily B member 11"/>
    <property type="match status" value="1"/>
</dbReference>
<evidence type="ECO:0000256" key="11">
    <source>
        <dbReference type="HAMAP-Rule" id="MF_01152"/>
    </source>
</evidence>
<dbReference type="HAMAP" id="MF_01152">
    <property type="entry name" value="DnaJ"/>
    <property type="match status" value="1"/>
</dbReference>
<keyword evidence="4 11" id="KW-0677">Repeat</keyword>
<dbReference type="RefSeq" id="WP_030429993.1">
    <property type="nucleotide sequence ID" value="NZ_JOEF01000009.1"/>
</dbReference>
<dbReference type="GO" id="GO:0042026">
    <property type="term" value="P:protein refolding"/>
    <property type="evidence" value="ECO:0007669"/>
    <property type="project" value="TreeGrafter"/>
</dbReference>
<dbReference type="GO" id="GO:0005737">
    <property type="term" value="C:cytoplasm"/>
    <property type="evidence" value="ECO:0007669"/>
    <property type="project" value="UniProtKB-SubCell"/>
</dbReference>
<evidence type="ECO:0000256" key="10">
    <source>
        <dbReference type="ARBA" id="ARBA00067609"/>
    </source>
</evidence>
<evidence type="ECO:0000256" key="1">
    <source>
        <dbReference type="ARBA" id="ARBA00022490"/>
    </source>
</evidence>
<keyword evidence="16" id="KW-1185">Reference proteome</keyword>
<keyword evidence="8 11" id="KW-0143">Chaperone</keyword>
<dbReference type="GO" id="GO:0008270">
    <property type="term" value="F:zinc ion binding"/>
    <property type="evidence" value="ECO:0007669"/>
    <property type="project" value="UniProtKB-UniRule"/>
</dbReference>
<feature type="repeat" description="CXXCXGXG motif" evidence="11">
    <location>
        <begin position="208"/>
        <end position="215"/>
    </location>
</feature>
<evidence type="ECO:0000256" key="7">
    <source>
        <dbReference type="ARBA" id="ARBA00023016"/>
    </source>
</evidence>
<feature type="binding site" evidence="11">
    <location>
        <position position="211"/>
    </location>
    <ligand>
        <name>Zn(2+)</name>
        <dbReference type="ChEBI" id="CHEBI:29105"/>
        <label>2</label>
    </ligand>
</feature>
<dbReference type="InterPro" id="IPR008971">
    <property type="entry name" value="HSP40/DnaJ_pept-bd"/>
</dbReference>
<dbReference type="GO" id="GO:0031072">
    <property type="term" value="F:heat shock protein binding"/>
    <property type="evidence" value="ECO:0007669"/>
    <property type="project" value="InterPro"/>
</dbReference>
<evidence type="ECO:0000259" key="14">
    <source>
        <dbReference type="PROSITE" id="PS51188"/>
    </source>
</evidence>
<dbReference type="PROSITE" id="PS00636">
    <property type="entry name" value="DNAJ_1"/>
    <property type="match status" value="1"/>
</dbReference>
<dbReference type="InterPro" id="IPR018253">
    <property type="entry name" value="DnaJ_domain_CS"/>
</dbReference>
<keyword evidence="6 11" id="KW-0862">Zinc</keyword>
<dbReference type="SUPFAM" id="SSF57938">
    <property type="entry name" value="DnaJ/Hsp40 cysteine-rich domain"/>
    <property type="match status" value="1"/>
</dbReference>
<dbReference type="SUPFAM" id="SSF46565">
    <property type="entry name" value="Chaperone J-domain"/>
    <property type="match status" value="1"/>
</dbReference>
<protein>
    <recommendedName>
        <fullName evidence="10 11">Chaperone protein DnaJ</fullName>
    </recommendedName>
</protein>
<feature type="repeat" description="CXXCXGXG motif" evidence="11">
    <location>
        <begin position="169"/>
        <end position="176"/>
    </location>
</feature>
<reference evidence="15 16" key="1">
    <citation type="submission" date="2016-10" db="EMBL/GenBank/DDBJ databases">
        <authorList>
            <person name="de Groot N.N."/>
        </authorList>
    </citation>
    <scope>NUCLEOTIDE SEQUENCE [LARGE SCALE GENOMIC DNA]</scope>
    <source>
        <strain evidence="15 16">DSM 44149</strain>
    </source>
</reference>
<keyword evidence="2 11" id="KW-0235">DNA replication</keyword>
<feature type="binding site" evidence="11">
    <location>
        <position position="225"/>
    </location>
    <ligand>
        <name>Zn(2+)</name>
        <dbReference type="ChEBI" id="CHEBI:29105"/>
        <label>1</label>
    </ligand>
</feature>
<dbReference type="Pfam" id="PF01556">
    <property type="entry name" value="DnaJ_C"/>
    <property type="match status" value="1"/>
</dbReference>
<evidence type="ECO:0000313" key="16">
    <source>
        <dbReference type="Proteomes" id="UP000183376"/>
    </source>
</evidence>
<dbReference type="STRING" id="211114.SAMN04489726_5514"/>
<dbReference type="NCBIfam" id="NF008035">
    <property type="entry name" value="PRK10767.1"/>
    <property type="match status" value="1"/>
</dbReference>
<feature type="binding site" evidence="11">
    <location>
        <position position="222"/>
    </location>
    <ligand>
        <name>Zn(2+)</name>
        <dbReference type="ChEBI" id="CHEBI:29105"/>
        <label>1</label>
    </ligand>
</feature>
<dbReference type="InterPro" id="IPR012724">
    <property type="entry name" value="DnaJ"/>
</dbReference>
<evidence type="ECO:0000256" key="3">
    <source>
        <dbReference type="ARBA" id="ARBA00022723"/>
    </source>
</evidence>
<keyword evidence="5 11" id="KW-0863">Zinc-finger</keyword>
<comment type="function">
    <text evidence="11">Participates actively in the response to hyperosmotic and heat shock by preventing the aggregation of stress-denatured proteins and by disaggregating proteins, also in an autonomous, DnaK-independent fashion. Unfolded proteins bind initially to DnaJ; upon interaction with the DnaJ-bound protein, DnaK hydrolyzes its bound ATP, resulting in the formation of a stable complex. GrpE releases ADP from DnaK; ATP binding to DnaK triggers the release of the substrate protein, thus completing the reaction cycle. Several rounds of ATP-dependent interactions between DnaJ, DnaK and GrpE are required for fully efficient folding. Also involved, together with DnaK and GrpE, in the DNA replication of plasmids through activation of initiation proteins.</text>
</comment>
<feature type="binding site" evidence="11">
    <location>
        <position position="208"/>
    </location>
    <ligand>
        <name>Zn(2+)</name>
        <dbReference type="ChEBI" id="CHEBI:29105"/>
        <label>2</label>
    </ligand>
</feature>
<dbReference type="PROSITE" id="PS51188">
    <property type="entry name" value="ZF_CR"/>
    <property type="match status" value="1"/>
</dbReference>
<dbReference type="CDD" id="cd06257">
    <property type="entry name" value="DnaJ"/>
    <property type="match status" value="1"/>
</dbReference>
<dbReference type="GO" id="GO:0005524">
    <property type="term" value="F:ATP binding"/>
    <property type="evidence" value="ECO:0007669"/>
    <property type="project" value="InterPro"/>
</dbReference>
<dbReference type="GO" id="GO:0051082">
    <property type="term" value="F:unfolded protein binding"/>
    <property type="evidence" value="ECO:0007669"/>
    <property type="project" value="UniProtKB-UniRule"/>
</dbReference>
<feature type="domain" description="J" evidence="13">
    <location>
        <begin position="10"/>
        <end position="75"/>
    </location>
</feature>
<dbReference type="eggNOG" id="COG0484">
    <property type="taxonomic scope" value="Bacteria"/>
</dbReference>
<dbReference type="Pfam" id="PF00226">
    <property type="entry name" value="DnaJ"/>
    <property type="match status" value="1"/>
</dbReference>
<evidence type="ECO:0000256" key="9">
    <source>
        <dbReference type="ARBA" id="ARBA00061004"/>
    </source>
</evidence>
<dbReference type="NCBIfam" id="TIGR02349">
    <property type="entry name" value="DnaJ_bact"/>
    <property type="match status" value="1"/>
</dbReference>
<feature type="binding site" evidence="11">
    <location>
        <position position="172"/>
    </location>
    <ligand>
        <name>Zn(2+)</name>
        <dbReference type="ChEBI" id="CHEBI:29105"/>
        <label>1</label>
    </ligand>
</feature>
<evidence type="ECO:0000256" key="4">
    <source>
        <dbReference type="ARBA" id="ARBA00022737"/>
    </source>
</evidence>
<comment type="subcellular location">
    <subcellularLocation>
        <location evidence="11">Cytoplasm</location>
    </subcellularLocation>
</comment>
<dbReference type="PANTHER" id="PTHR43096">
    <property type="entry name" value="DNAJ HOMOLOG 1, MITOCHONDRIAL-RELATED"/>
    <property type="match status" value="1"/>
</dbReference>
<dbReference type="InterPro" id="IPR036410">
    <property type="entry name" value="HSP_DnaJ_Cys-rich_dom_sf"/>
</dbReference>
<dbReference type="SMART" id="SM00271">
    <property type="entry name" value="DnaJ"/>
    <property type="match status" value="1"/>
</dbReference>
<dbReference type="CDD" id="cd10719">
    <property type="entry name" value="DnaJ_zf"/>
    <property type="match status" value="1"/>
</dbReference>
<feature type="binding site" evidence="11">
    <location>
        <position position="186"/>
    </location>
    <ligand>
        <name>Zn(2+)</name>
        <dbReference type="ChEBI" id="CHEBI:29105"/>
        <label>2</label>
    </ligand>
</feature>
<dbReference type="OrthoDB" id="9779889at2"/>
<evidence type="ECO:0000259" key="13">
    <source>
        <dbReference type="PROSITE" id="PS50076"/>
    </source>
</evidence>
<proteinExistence type="inferred from homology"/>
<dbReference type="GO" id="GO:0009408">
    <property type="term" value="P:response to heat"/>
    <property type="evidence" value="ECO:0007669"/>
    <property type="project" value="InterPro"/>
</dbReference>